<dbReference type="FunCoup" id="Q6CTP6">
    <property type="interactions" value="43"/>
</dbReference>
<proteinExistence type="predicted"/>
<dbReference type="EMBL" id="CR382123">
    <property type="protein sequence ID" value="CAH01544.1"/>
    <property type="molecule type" value="Genomic_DNA"/>
</dbReference>
<keyword evidence="1" id="KW-0472">Membrane</keyword>
<keyword evidence="1" id="KW-0812">Transmembrane</keyword>
<keyword evidence="1" id="KW-1133">Transmembrane helix</keyword>
<accession>Q6CTP6</accession>
<dbReference type="HOGENOM" id="CLU_042082_0_0_1"/>
<evidence type="ECO:0000313" key="2">
    <source>
        <dbReference type="EMBL" id="CAH01544.1"/>
    </source>
</evidence>
<dbReference type="STRING" id="284590.Q6CTP6"/>
<keyword evidence="3" id="KW-1185">Reference proteome</keyword>
<evidence type="ECO:0000256" key="1">
    <source>
        <dbReference type="SAM" id="Phobius"/>
    </source>
</evidence>
<organism evidence="2 3">
    <name type="scientific">Kluyveromyces lactis (strain ATCC 8585 / CBS 2359 / DSM 70799 / NBRC 1267 / NRRL Y-1140 / WM37)</name>
    <name type="common">Yeast</name>
    <name type="synonym">Candida sphaerica</name>
    <dbReference type="NCBI Taxonomy" id="284590"/>
    <lineage>
        <taxon>Eukaryota</taxon>
        <taxon>Fungi</taxon>
        <taxon>Dikarya</taxon>
        <taxon>Ascomycota</taxon>
        <taxon>Saccharomycotina</taxon>
        <taxon>Saccharomycetes</taxon>
        <taxon>Saccharomycetales</taxon>
        <taxon>Saccharomycetaceae</taxon>
        <taxon>Kluyveromyces</taxon>
    </lineage>
</organism>
<protein>
    <submittedName>
        <fullName evidence="2">KLLA0C11055p</fullName>
    </submittedName>
</protein>
<sequence length="548" mass="61215">MVDWITFSKYLVAILVIVASTVWFINSVIIDSKRDLHTISLNAQSNVESVRKEHETAIYRNLLVPASFPLTTGLNLSLGYRLRNGNFGDLWSAIMTNGKSTVLQFHTEETTLTRINGIAKRIVVKVESIGAKKIGIATSIDSSMGFSVGVAGLMLSLKDCIPWFLHSIPRNDLEVDIIFINDWESVKYLNGSEKWYQWIIVCDRSIKHRNDYQNNVISLKDFIGEVTDDPEFKYDPKDSGDDAKILAYISNLFGGTTSFTQMCLVSSVSSFIKSFPLGHSLGEADHLTISMSTQWRHSLSIQSWVKTLSVLLHGGSVSFSDEPRSLNDLPKDTTLLAITGNSAFLNHVLTQSKGIRTSLSKALFSEGVFNKIGQISQQVDKLRCIYILNELKNVNQVTDFSSSVLRLEKSTIDRYSTSQLTLLRSLFGSRVVMEVYSPYSVLGPLSYTNYYDYRVLPSTVDKVVTCYGSFTTSLEGKLVETEENPDLTAPNRQGMLVIRGFTIGKPVEKDRLAQALKLVDKFNGGEGWMPLLGVFGLFGNDGCFYEYK</sequence>
<gene>
    <name evidence="2" type="ORF">KLLA0_C11055g</name>
</gene>
<dbReference type="PaxDb" id="284590-Q6CTP6"/>
<evidence type="ECO:0000313" key="3">
    <source>
        <dbReference type="Proteomes" id="UP000000598"/>
    </source>
</evidence>
<dbReference type="AlphaFoldDB" id="Q6CTP6"/>
<dbReference type="OMA" id="ADWNIYT"/>
<reference evidence="2 3" key="1">
    <citation type="journal article" date="2004" name="Nature">
        <title>Genome evolution in yeasts.</title>
        <authorList>
            <consortium name="Genolevures"/>
            <person name="Dujon B."/>
            <person name="Sherman D."/>
            <person name="Fischer G."/>
            <person name="Durrens P."/>
            <person name="Casaregola S."/>
            <person name="Lafontaine I."/>
            <person name="de Montigny J."/>
            <person name="Marck C."/>
            <person name="Neuveglise C."/>
            <person name="Talla E."/>
            <person name="Goffard N."/>
            <person name="Frangeul L."/>
            <person name="Aigle M."/>
            <person name="Anthouard V."/>
            <person name="Babour A."/>
            <person name="Barbe V."/>
            <person name="Barnay S."/>
            <person name="Blanchin S."/>
            <person name="Beckerich J.M."/>
            <person name="Beyne E."/>
            <person name="Bleykasten C."/>
            <person name="Boisrame A."/>
            <person name="Boyer J."/>
            <person name="Cattolico L."/>
            <person name="Confanioleri F."/>
            <person name="de Daruvar A."/>
            <person name="Despons L."/>
            <person name="Fabre E."/>
            <person name="Fairhead C."/>
            <person name="Ferry-Dumazet H."/>
            <person name="Groppi A."/>
            <person name="Hantraye F."/>
            <person name="Hennequin C."/>
            <person name="Jauniaux N."/>
            <person name="Joyet P."/>
            <person name="Kachouri R."/>
            <person name="Kerrest A."/>
            <person name="Koszul R."/>
            <person name="Lemaire M."/>
            <person name="Lesur I."/>
            <person name="Ma L."/>
            <person name="Muller H."/>
            <person name="Nicaud J.M."/>
            <person name="Nikolski M."/>
            <person name="Oztas S."/>
            <person name="Ozier-Kalogeropoulos O."/>
            <person name="Pellenz S."/>
            <person name="Potier S."/>
            <person name="Richard G.F."/>
            <person name="Straub M.L."/>
            <person name="Suleau A."/>
            <person name="Swennene D."/>
            <person name="Tekaia F."/>
            <person name="Wesolowski-Louvel M."/>
            <person name="Westhof E."/>
            <person name="Wirth B."/>
            <person name="Zeniou-Meyer M."/>
            <person name="Zivanovic I."/>
            <person name="Bolotin-Fukuhara M."/>
            <person name="Thierry A."/>
            <person name="Bouchier C."/>
            <person name="Caudron B."/>
            <person name="Scarpelli C."/>
            <person name="Gaillardin C."/>
            <person name="Weissenbach J."/>
            <person name="Wincker P."/>
            <person name="Souciet J.L."/>
        </authorList>
    </citation>
    <scope>NUCLEOTIDE SEQUENCE [LARGE SCALE GENOMIC DNA]</scope>
    <source>
        <strain evidence="3">ATCC 8585 / CBS 2359 / DSM 70799 / NBRC 1267 / NRRL Y-1140 / WM37</strain>
    </source>
</reference>
<dbReference type="KEGG" id="kla:KLLA0_C11055g"/>
<dbReference type="eggNOG" id="ENOG502QWA5">
    <property type="taxonomic scope" value="Eukaryota"/>
</dbReference>
<feature type="transmembrane region" description="Helical" evidence="1">
    <location>
        <begin position="7"/>
        <end position="25"/>
    </location>
</feature>
<dbReference type="InParanoid" id="Q6CTP6"/>
<name>Q6CTP6_KLULA</name>
<dbReference type="Proteomes" id="UP000000598">
    <property type="component" value="Chromosome C"/>
</dbReference>